<feature type="transmembrane region" description="Helical" evidence="2">
    <location>
        <begin position="43"/>
        <end position="67"/>
    </location>
</feature>
<feature type="transmembrane region" description="Helical" evidence="2">
    <location>
        <begin position="226"/>
        <end position="249"/>
    </location>
</feature>
<evidence type="ECO:0000256" key="1">
    <source>
        <dbReference type="SAM" id="MobiDB-lite"/>
    </source>
</evidence>
<keyword evidence="4" id="KW-1185">Reference proteome</keyword>
<keyword evidence="2" id="KW-0812">Transmembrane</keyword>
<reference evidence="3 4" key="1">
    <citation type="journal article" date="2024" name="Science">
        <title>Giant polyketide synthase enzymes in the biosynthesis of giant marine polyether toxins.</title>
        <authorList>
            <person name="Fallon T.R."/>
            <person name="Shende V.V."/>
            <person name="Wierzbicki I.H."/>
            <person name="Pendleton A.L."/>
            <person name="Watervoot N.F."/>
            <person name="Auber R.P."/>
            <person name="Gonzalez D.J."/>
            <person name="Wisecaver J.H."/>
            <person name="Moore B.S."/>
        </authorList>
    </citation>
    <scope>NUCLEOTIDE SEQUENCE [LARGE SCALE GENOMIC DNA]</scope>
    <source>
        <strain evidence="3 4">12B1</strain>
    </source>
</reference>
<name>A0AB34JHI3_PRYPA</name>
<dbReference type="InterPro" id="IPR007498">
    <property type="entry name" value="PqiA-like"/>
</dbReference>
<feature type="transmembrane region" description="Helical" evidence="2">
    <location>
        <begin position="99"/>
        <end position="126"/>
    </location>
</feature>
<comment type="caution">
    <text evidence="3">The sequence shown here is derived from an EMBL/GenBank/DDBJ whole genome shotgun (WGS) entry which is preliminary data.</text>
</comment>
<dbReference type="AlphaFoldDB" id="A0AB34JHI3"/>
<dbReference type="PANTHER" id="PTHR34730:SF1">
    <property type="entry name" value="PARAQUAT-INDUCIBLE PROTEIN A"/>
    <property type="match status" value="1"/>
</dbReference>
<feature type="transmembrane region" description="Helical" evidence="2">
    <location>
        <begin position="307"/>
        <end position="328"/>
    </location>
</feature>
<evidence type="ECO:0000313" key="4">
    <source>
        <dbReference type="Proteomes" id="UP001515480"/>
    </source>
</evidence>
<dbReference type="Proteomes" id="UP001515480">
    <property type="component" value="Unassembled WGS sequence"/>
</dbReference>
<feature type="transmembrane region" description="Helical" evidence="2">
    <location>
        <begin position="186"/>
        <end position="205"/>
    </location>
</feature>
<feature type="transmembrane region" description="Helical" evidence="2">
    <location>
        <begin position="376"/>
        <end position="396"/>
    </location>
</feature>
<feature type="transmembrane region" description="Helical" evidence="2">
    <location>
        <begin position="340"/>
        <end position="361"/>
    </location>
</feature>
<sequence length="417" mass="45586">MSCCPGAAPGAKESAGGTERSSLLGSGQAADRLFELLTTKQRVFISLLLLTSFVLNIICLSALTPFVDIDADPPLDSFVRTGKYGLIATLNLVAERHLWGLYVLILVFSIIFPLVKLALIVVVLALRLKWSTRECVLRWLGHLGRGSLMDVYIGLLLLMITSGQGLSITVGGVTVFVANLRTNPEYGLYLFHAGIICSMASVTWLQELNHDTHIPTKPLPRPPASLILTAGMQGYAMLALCAAALIVQICSVSLPAFTVWGVKVRCACILLCVNQDVESSPILPLRPIEHGLAASIYELPPLFAVDMTIFLLIMPIVSVFFCLFVLIAPVQPARWCHVTIVYLCDWSMLDIFAFAYVAYLLQEAHLVELDLQSGSYFLFVYPFIEGAAMLASEYVVRRNVELQLSASQQSSTVDSKA</sequence>
<accession>A0AB34JHI3</accession>
<organism evidence="3 4">
    <name type="scientific">Prymnesium parvum</name>
    <name type="common">Toxic golden alga</name>
    <dbReference type="NCBI Taxonomy" id="97485"/>
    <lineage>
        <taxon>Eukaryota</taxon>
        <taxon>Haptista</taxon>
        <taxon>Haptophyta</taxon>
        <taxon>Prymnesiophyceae</taxon>
        <taxon>Prymnesiales</taxon>
        <taxon>Prymnesiaceae</taxon>
        <taxon>Prymnesium</taxon>
    </lineage>
</organism>
<evidence type="ECO:0000313" key="3">
    <source>
        <dbReference type="EMBL" id="KAL1520408.1"/>
    </source>
</evidence>
<dbReference type="EMBL" id="JBGBPQ010000008">
    <property type="protein sequence ID" value="KAL1520408.1"/>
    <property type="molecule type" value="Genomic_DNA"/>
</dbReference>
<proteinExistence type="predicted"/>
<dbReference type="Pfam" id="PF04403">
    <property type="entry name" value="PqiA"/>
    <property type="match status" value="1"/>
</dbReference>
<keyword evidence="2" id="KW-1133">Transmembrane helix</keyword>
<feature type="region of interest" description="Disordered" evidence="1">
    <location>
        <begin position="1"/>
        <end position="23"/>
    </location>
</feature>
<protein>
    <submittedName>
        <fullName evidence="3">Uncharacterized protein</fullName>
    </submittedName>
</protein>
<gene>
    <name evidence="3" type="ORF">AB1Y20_021994</name>
</gene>
<dbReference type="PANTHER" id="PTHR34730">
    <property type="entry name" value="UNNAMED PRODUCT"/>
    <property type="match status" value="1"/>
</dbReference>
<keyword evidence="2" id="KW-0472">Membrane</keyword>
<feature type="transmembrane region" description="Helical" evidence="2">
    <location>
        <begin position="147"/>
        <end position="166"/>
    </location>
</feature>
<evidence type="ECO:0000256" key="2">
    <source>
        <dbReference type="SAM" id="Phobius"/>
    </source>
</evidence>